<evidence type="ECO:0000313" key="10">
    <source>
        <dbReference type="EMBL" id="GGC46177.1"/>
    </source>
</evidence>
<dbReference type="PANTHER" id="PTHR23502">
    <property type="entry name" value="MAJOR FACILITATOR SUPERFAMILY"/>
    <property type="match status" value="1"/>
</dbReference>
<feature type="transmembrane region" description="Helical" evidence="8">
    <location>
        <begin position="292"/>
        <end position="311"/>
    </location>
</feature>
<keyword evidence="3 8" id="KW-0813">Transport</keyword>
<dbReference type="AlphaFoldDB" id="A0A916X6L8"/>
<feature type="transmembrane region" description="Helical" evidence="8">
    <location>
        <begin position="112"/>
        <end position="131"/>
    </location>
</feature>
<dbReference type="RefSeq" id="WP_244641664.1">
    <property type="nucleotide sequence ID" value="NZ_BMGG01000001.1"/>
</dbReference>
<dbReference type="GO" id="GO:1990961">
    <property type="term" value="P:xenobiotic detoxification by transmembrane export across the plasma membrane"/>
    <property type="evidence" value="ECO:0007669"/>
    <property type="project" value="InterPro"/>
</dbReference>
<evidence type="ECO:0000256" key="6">
    <source>
        <dbReference type="ARBA" id="ARBA00022989"/>
    </source>
</evidence>
<dbReference type="Gene3D" id="1.20.1720.10">
    <property type="entry name" value="Multidrug resistance protein D"/>
    <property type="match status" value="1"/>
</dbReference>
<keyword evidence="5 8" id="KW-0812">Transmembrane</keyword>
<keyword evidence="7 8" id="KW-0472">Membrane</keyword>
<comment type="similarity">
    <text evidence="2 8">Belongs to the major facilitator superfamily. Bcr/CmlA family.</text>
</comment>
<feature type="transmembrane region" description="Helical" evidence="8">
    <location>
        <begin position="223"/>
        <end position="247"/>
    </location>
</feature>
<dbReference type="Pfam" id="PF07690">
    <property type="entry name" value="MFS_1"/>
    <property type="match status" value="1"/>
</dbReference>
<dbReference type="PROSITE" id="PS50850">
    <property type="entry name" value="MFS"/>
    <property type="match status" value="1"/>
</dbReference>
<evidence type="ECO:0000256" key="3">
    <source>
        <dbReference type="ARBA" id="ARBA00022448"/>
    </source>
</evidence>
<reference evidence="10" key="2">
    <citation type="submission" date="2020-09" db="EMBL/GenBank/DDBJ databases">
        <authorList>
            <person name="Sun Q."/>
            <person name="Zhou Y."/>
        </authorList>
    </citation>
    <scope>NUCLEOTIDE SEQUENCE</scope>
    <source>
        <strain evidence="10">CGMCC 1.12919</strain>
    </source>
</reference>
<dbReference type="InterPro" id="IPR036259">
    <property type="entry name" value="MFS_trans_sf"/>
</dbReference>
<dbReference type="CDD" id="cd17320">
    <property type="entry name" value="MFS_MdfA_MDR_like"/>
    <property type="match status" value="1"/>
</dbReference>
<comment type="subcellular location">
    <subcellularLocation>
        <location evidence="8">Cell inner membrane</location>
        <topology evidence="8">Multi-pass membrane protein</topology>
    </subcellularLocation>
    <subcellularLocation>
        <location evidence="1">Cell membrane</location>
        <topology evidence="1">Multi-pass membrane protein</topology>
    </subcellularLocation>
</comment>
<feature type="transmembrane region" description="Helical" evidence="8">
    <location>
        <begin position="173"/>
        <end position="192"/>
    </location>
</feature>
<protein>
    <recommendedName>
        <fullName evidence="8">Bcr/CflA family efflux transporter</fullName>
    </recommendedName>
</protein>
<dbReference type="PANTHER" id="PTHR23502:SF132">
    <property type="entry name" value="POLYAMINE TRANSPORTER 2-RELATED"/>
    <property type="match status" value="1"/>
</dbReference>
<keyword evidence="6 8" id="KW-1133">Transmembrane helix</keyword>
<accession>A0A916X6L8</accession>
<dbReference type="InterPro" id="IPR004812">
    <property type="entry name" value="Efflux_drug-R_Bcr/CmlA"/>
</dbReference>
<evidence type="ECO:0000256" key="2">
    <source>
        <dbReference type="ARBA" id="ARBA00006236"/>
    </source>
</evidence>
<evidence type="ECO:0000256" key="5">
    <source>
        <dbReference type="ARBA" id="ARBA00022692"/>
    </source>
</evidence>
<evidence type="ECO:0000313" key="11">
    <source>
        <dbReference type="Proteomes" id="UP000637002"/>
    </source>
</evidence>
<feature type="transmembrane region" description="Helical" evidence="8">
    <location>
        <begin position="354"/>
        <end position="374"/>
    </location>
</feature>
<dbReference type="InterPro" id="IPR020846">
    <property type="entry name" value="MFS_dom"/>
</dbReference>
<feature type="domain" description="Major facilitator superfamily (MFS) profile" evidence="9">
    <location>
        <begin position="19"/>
        <end position="404"/>
    </location>
</feature>
<keyword evidence="4" id="KW-1003">Cell membrane</keyword>
<keyword evidence="8" id="KW-0997">Cell inner membrane</keyword>
<feature type="transmembrane region" description="Helical" evidence="8">
    <location>
        <begin position="143"/>
        <end position="167"/>
    </location>
</feature>
<dbReference type="GO" id="GO:0005886">
    <property type="term" value="C:plasma membrane"/>
    <property type="evidence" value="ECO:0007669"/>
    <property type="project" value="UniProtKB-SubCell"/>
</dbReference>
<dbReference type="GO" id="GO:0042910">
    <property type="term" value="F:xenobiotic transmembrane transporter activity"/>
    <property type="evidence" value="ECO:0007669"/>
    <property type="project" value="InterPro"/>
</dbReference>
<dbReference type="InterPro" id="IPR011701">
    <property type="entry name" value="MFS"/>
</dbReference>
<dbReference type="SUPFAM" id="SSF103473">
    <property type="entry name" value="MFS general substrate transporter"/>
    <property type="match status" value="1"/>
</dbReference>
<proteinExistence type="inferred from homology"/>
<dbReference type="InterPro" id="IPR001958">
    <property type="entry name" value="Tet-R_TetA/multi-R_MdtG-like"/>
</dbReference>
<dbReference type="NCBIfam" id="TIGR00710">
    <property type="entry name" value="efflux_Bcr_CflA"/>
    <property type="match status" value="1"/>
</dbReference>
<feature type="transmembrane region" description="Helical" evidence="8">
    <location>
        <begin position="323"/>
        <end position="342"/>
    </location>
</feature>
<comment type="caution">
    <text evidence="8">Lacks conserved residue(s) required for the propagation of feature annotation.</text>
</comment>
<dbReference type="EMBL" id="BMGG01000001">
    <property type="protein sequence ID" value="GGC46177.1"/>
    <property type="molecule type" value="Genomic_DNA"/>
</dbReference>
<feature type="transmembrane region" description="Helical" evidence="8">
    <location>
        <begin position="380"/>
        <end position="400"/>
    </location>
</feature>
<evidence type="ECO:0000256" key="4">
    <source>
        <dbReference type="ARBA" id="ARBA00022475"/>
    </source>
</evidence>
<evidence type="ECO:0000256" key="1">
    <source>
        <dbReference type="ARBA" id="ARBA00004651"/>
    </source>
</evidence>
<evidence type="ECO:0000259" key="9">
    <source>
        <dbReference type="PROSITE" id="PS50850"/>
    </source>
</evidence>
<gene>
    <name evidence="10" type="ORF">GCM10010994_01660</name>
</gene>
<organism evidence="10 11">
    <name type="scientific">Chelatococcus reniformis</name>
    <dbReference type="NCBI Taxonomy" id="1494448"/>
    <lineage>
        <taxon>Bacteria</taxon>
        <taxon>Pseudomonadati</taxon>
        <taxon>Pseudomonadota</taxon>
        <taxon>Alphaproteobacteria</taxon>
        <taxon>Hyphomicrobiales</taxon>
        <taxon>Chelatococcaceae</taxon>
        <taxon>Chelatococcus</taxon>
    </lineage>
</organism>
<name>A0A916X6L8_9HYPH</name>
<comment type="caution">
    <text evidence="10">The sequence shown here is derived from an EMBL/GenBank/DDBJ whole genome shotgun (WGS) entry which is preliminary data.</text>
</comment>
<sequence>MTAFWRATAPAQPMSMMRTAWTGAMVVMLGPISLSLYTPALPAMVHAFDTTPAAIKLTLTVYFCGFAFAQLACGPLSDAYGRRPVGLSFFAIYLVGSVVAACSPTLEWLLAGRALQGIGAAAGIATSRAMVRDQYSGQQSARIMNLIGIMLAVGPAISPSLGGLILATVGWQAIFFLMVVYGLVVMVLVGFLTPETNRHINRALAKPRHVIASYRTLLADRRFIGPSLLMAISPGGLYTLAAMLPFVMIERVGLTPTQFGLGMLAQTGSYLTGAAIAGVMLRRVDAMRLIPFGLTMVALAGLGFGIGLHFWPPSFVSVMGPVALWAFGNAFIMPGTTAGALAPFPHIAGAASALTGFMQIGGGLFGTAAAALLFADPFQAITIIMAVMASVAVVVYFTLIHTSGPAARLMPAVKPEDIEVAVDPAGIVGAGAAEIETITSARQGRRA</sequence>
<keyword evidence="11" id="KW-1185">Reference proteome</keyword>
<dbReference type="PRINTS" id="PR01035">
    <property type="entry name" value="TCRTETA"/>
</dbReference>
<feature type="transmembrane region" description="Helical" evidence="8">
    <location>
        <begin position="85"/>
        <end position="106"/>
    </location>
</feature>
<reference evidence="10" key="1">
    <citation type="journal article" date="2014" name="Int. J. Syst. Evol. Microbiol.">
        <title>Complete genome sequence of Corynebacterium casei LMG S-19264T (=DSM 44701T), isolated from a smear-ripened cheese.</title>
        <authorList>
            <consortium name="US DOE Joint Genome Institute (JGI-PGF)"/>
            <person name="Walter F."/>
            <person name="Albersmeier A."/>
            <person name="Kalinowski J."/>
            <person name="Ruckert C."/>
        </authorList>
    </citation>
    <scope>NUCLEOTIDE SEQUENCE</scope>
    <source>
        <strain evidence="10">CGMCC 1.12919</strain>
    </source>
</reference>
<dbReference type="Proteomes" id="UP000637002">
    <property type="component" value="Unassembled WGS sequence"/>
</dbReference>
<feature type="transmembrane region" description="Helical" evidence="8">
    <location>
        <begin position="57"/>
        <end position="73"/>
    </location>
</feature>
<feature type="transmembrane region" description="Helical" evidence="8">
    <location>
        <begin position="259"/>
        <end position="280"/>
    </location>
</feature>
<evidence type="ECO:0000256" key="8">
    <source>
        <dbReference type="RuleBase" id="RU365088"/>
    </source>
</evidence>
<evidence type="ECO:0000256" key="7">
    <source>
        <dbReference type="ARBA" id="ARBA00023136"/>
    </source>
</evidence>